<dbReference type="Proteomes" id="UP000050827">
    <property type="component" value="Unassembled WGS sequence"/>
</dbReference>
<keyword evidence="1" id="KW-1133">Transmembrane helix</keyword>
<organism evidence="2 3">
    <name type="scientific">Flagellimonas eckloniae</name>
    <dbReference type="NCBI Taxonomy" id="346185"/>
    <lineage>
        <taxon>Bacteria</taxon>
        <taxon>Pseudomonadati</taxon>
        <taxon>Bacteroidota</taxon>
        <taxon>Flavobacteriia</taxon>
        <taxon>Flavobacteriales</taxon>
        <taxon>Flavobacteriaceae</taxon>
        <taxon>Flagellimonas</taxon>
    </lineage>
</organism>
<dbReference type="OrthoDB" id="1151040at2"/>
<keyword evidence="1" id="KW-0812">Transmembrane</keyword>
<evidence type="ECO:0000256" key="1">
    <source>
        <dbReference type="SAM" id="Phobius"/>
    </source>
</evidence>
<name>A0A0Q1CJ62_9FLAO</name>
<accession>A0A0Q1CJ62</accession>
<proteinExistence type="predicted"/>
<gene>
    <name evidence="2" type="ORF">AAY42_15015</name>
</gene>
<feature type="transmembrane region" description="Helical" evidence="1">
    <location>
        <begin position="35"/>
        <end position="54"/>
    </location>
</feature>
<dbReference type="AlphaFoldDB" id="A0A0Q1CJ62"/>
<evidence type="ECO:0000313" key="3">
    <source>
        <dbReference type="Proteomes" id="UP000050827"/>
    </source>
</evidence>
<keyword evidence="1" id="KW-0472">Membrane</keyword>
<reference evidence="2 3" key="1">
    <citation type="submission" date="2015-04" db="EMBL/GenBank/DDBJ databases">
        <title>Complete genome of flavobacterium.</title>
        <authorList>
            <person name="Kwon Y.M."/>
            <person name="Kim S.-J."/>
        </authorList>
    </citation>
    <scope>NUCLEOTIDE SEQUENCE [LARGE SCALE GENOMIC DNA]</scope>
    <source>
        <strain evidence="2 3">DK169</strain>
    </source>
</reference>
<dbReference type="PATRIC" id="fig|1547436.3.peg.3095"/>
<dbReference type="STRING" id="346185.AAY42_15015"/>
<comment type="caution">
    <text evidence="2">The sequence shown here is derived from an EMBL/GenBank/DDBJ whole genome shotgun (WGS) entry which is preliminary data.</text>
</comment>
<dbReference type="EMBL" id="LCTZ01000002">
    <property type="protein sequence ID" value="KQC31060.1"/>
    <property type="molecule type" value="Genomic_DNA"/>
</dbReference>
<sequence>MIKFLRYTEYLYLAVAIISIYKIAVLWSIDPKETYIFIFFAVVSVGMFLFRRRYRKRFEERKKDNQQ</sequence>
<dbReference type="RefSeq" id="WP_055396673.1">
    <property type="nucleotide sequence ID" value="NZ_LCTZ01000002.1"/>
</dbReference>
<evidence type="ECO:0000313" key="2">
    <source>
        <dbReference type="EMBL" id="KQC31060.1"/>
    </source>
</evidence>
<protein>
    <submittedName>
        <fullName evidence="2">Membrane protein</fullName>
    </submittedName>
</protein>
<keyword evidence="3" id="KW-1185">Reference proteome</keyword>
<feature type="transmembrane region" description="Helical" evidence="1">
    <location>
        <begin position="12"/>
        <end position="29"/>
    </location>
</feature>